<evidence type="ECO:0000259" key="5">
    <source>
        <dbReference type="Pfam" id="PF13802"/>
    </source>
</evidence>
<dbReference type="EMBL" id="CP030840">
    <property type="protein sequence ID" value="AXC10263.1"/>
    <property type="molecule type" value="Genomic_DNA"/>
</dbReference>
<dbReference type="InterPro" id="IPR013780">
    <property type="entry name" value="Glyco_hydro_b"/>
</dbReference>
<sequence>MDFTRRTVLHGLAASSATLLLRAIFPGHAAAVETGPPSLELTVNAVSDQILRITVAAAEEPLDRMYDDGSIIVKPQTSIMRVLETGQESTTFWNGRSIHLSSNPLRLRIEKSDGAIPDIIIETTPSRIIFSCGNGPLYGLGQGAHSLDRRGTTDAMRSGQLDEDLRTYGAHVPIPWLMSPEGWGLFFHEPWGSFDLTGNPGIFKPEETARGIDLFLLLGETPAELMKQWAELTGYPHLPPLWALGYQQSHRTLSNREDLIAEARTFRDKRLPCDALIYLGTGFCPSGWNTGHGSFEFNKSVFPDPPKVIDELHGLDFKVVLHVVNPPINLHGSVTDTAPAADDPTDASAYWKWHVPLDEIGVDGWWPDEGDPLPKAARLVRNRMYFEGDRSVRPNVRPYALHRNGYAGMQRYAWLWSGDVNSTWRTLAEQVMQGISTGLSGIPFWGTDTGGFVPTKDFTADLFLRWFQFSAFCPLFRSHGVTWKLRLPWGWNTGDYSPAELSPQAAATVLPKPAELHNAAVEPICRKYLELRYRMLPYIYSAVEETHSTGLPIIRSLGLHFPADPRALACEDQYLFGPSLLIAPVVEQAARERAVYLPEGVWWDCWTNRQYKGPQTIKRPVDLETIPFYVRAGAVIPTGPVKQWTSAPSTDPLTLTVYPGADGASSLYEDDGISYACEHGDYTRTTMLWNDRTHTLTLRASRPGIERRFKVALAGSAAKEIVFTGRDTDFKL</sequence>
<dbReference type="InterPro" id="IPR006311">
    <property type="entry name" value="TAT_signal"/>
</dbReference>
<evidence type="ECO:0000256" key="2">
    <source>
        <dbReference type="RuleBase" id="RU361185"/>
    </source>
</evidence>
<dbReference type="InterPro" id="IPR000322">
    <property type="entry name" value="Glyco_hydro_31_TIM"/>
</dbReference>
<organism evidence="8 9">
    <name type="scientific">Acidisarcina polymorpha</name>
    <dbReference type="NCBI Taxonomy" id="2211140"/>
    <lineage>
        <taxon>Bacteria</taxon>
        <taxon>Pseudomonadati</taxon>
        <taxon>Acidobacteriota</taxon>
        <taxon>Terriglobia</taxon>
        <taxon>Terriglobales</taxon>
        <taxon>Acidobacteriaceae</taxon>
        <taxon>Acidisarcina</taxon>
    </lineage>
</organism>
<evidence type="ECO:0000256" key="1">
    <source>
        <dbReference type="ARBA" id="ARBA00007806"/>
    </source>
</evidence>
<comment type="similarity">
    <text evidence="1 2">Belongs to the glycosyl hydrolase 31 family.</text>
</comment>
<dbReference type="SUPFAM" id="SSF51445">
    <property type="entry name" value="(Trans)glycosidases"/>
    <property type="match status" value="1"/>
</dbReference>
<dbReference type="Pfam" id="PF21365">
    <property type="entry name" value="Glyco_hydro_31_3rd"/>
    <property type="match status" value="1"/>
</dbReference>
<dbReference type="RefSeq" id="WP_161557200.1">
    <property type="nucleotide sequence ID" value="NZ_CP030840.1"/>
</dbReference>
<keyword evidence="2" id="KW-0378">Hydrolase</keyword>
<evidence type="ECO:0000259" key="4">
    <source>
        <dbReference type="Pfam" id="PF01055"/>
    </source>
</evidence>
<feature type="domain" description="Glycoside hydrolase family 31 N-terminal" evidence="5">
    <location>
        <begin position="41"/>
        <end position="192"/>
    </location>
</feature>
<dbReference type="GO" id="GO:0030246">
    <property type="term" value="F:carbohydrate binding"/>
    <property type="evidence" value="ECO:0007669"/>
    <property type="project" value="InterPro"/>
</dbReference>
<evidence type="ECO:0000256" key="3">
    <source>
        <dbReference type="SAM" id="SignalP"/>
    </source>
</evidence>
<keyword evidence="2" id="KW-0326">Glycosidase</keyword>
<dbReference type="InterPro" id="IPR048395">
    <property type="entry name" value="Glyco_hydro_31_C"/>
</dbReference>
<dbReference type="PROSITE" id="PS51318">
    <property type="entry name" value="TAT"/>
    <property type="match status" value="1"/>
</dbReference>
<dbReference type="Pfam" id="PF17137">
    <property type="entry name" value="DUF5110"/>
    <property type="match status" value="1"/>
</dbReference>
<dbReference type="InterPro" id="IPR033403">
    <property type="entry name" value="DUF5110"/>
</dbReference>
<dbReference type="AlphaFoldDB" id="A0A2Z5FTW4"/>
<dbReference type="Proteomes" id="UP000253606">
    <property type="component" value="Chromosome"/>
</dbReference>
<dbReference type="PANTHER" id="PTHR43863:SF2">
    <property type="entry name" value="MALTASE-GLUCOAMYLASE"/>
    <property type="match status" value="1"/>
</dbReference>
<dbReference type="InterPro" id="IPR025887">
    <property type="entry name" value="Glyco_hydro_31_N_dom"/>
</dbReference>
<evidence type="ECO:0000313" key="8">
    <source>
        <dbReference type="EMBL" id="AXC10263.1"/>
    </source>
</evidence>
<dbReference type="InterPro" id="IPR051816">
    <property type="entry name" value="Glycosyl_Hydrolase_31"/>
</dbReference>
<feature type="domain" description="Glycoside hydrolase family 31 TIM barrel" evidence="4">
    <location>
        <begin position="236"/>
        <end position="542"/>
    </location>
</feature>
<dbReference type="CDD" id="cd14752">
    <property type="entry name" value="GH31_N"/>
    <property type="match status" value="1"/>
</dbReference>
<evidence type="ECO:0000313" key="9">
    <source>
        <dbReference type="Proteomes" id="UP000253606"/>
    </source>
</evidence>
<evidence type="ECO:0000259" key="7">
    <source>
        <dbReference type="Pfam" id="PF21365"/>
    </source>
</evidence>
<reference evidence="8 9" key="1">
    <citation type="journal article" date="2018" name="Front. Microbiol.">
        <title>Hydrolytic Capabilities as a Key to Environmental Success: Chitinolytic and Cellulolytic Acidobacteria From Acidic Sub-arctic Soils and Boreal Peatlands.</title>
        <authorList>
            <person name="Belova S.E."/>
            <person name="Ravin N.V."/>
            <person name="Pankratov T.A."/>
            <person name="Rakitin A.L."/>
            <person name="Ivanova A.A."/>
            <person name="Beletsky A.V."/>
            <person name="Mardanov A.V."/>
            <person name="Sinninghe Damste J.S."/>
            <person name="Dedysh S.N."/>
        </authorList>
    </citation>
    <scope>NUCLEOTIDE SEQUENCE [LARGE SCALE GENOMIC DNA]</scope>
    <source>
        <strain evidence="8 9">SBC82</strain>
    </source>
</reference>
<feature type="domain" description="DUF5110" evidence="6">
    <location>
        <begin position="652"/>
        <end position="713"/>
    </location>
</feature>
<dbReference type="InterPro" id="IPR011013">
    <property type="entry name" value="Gal_mutarotase_sf_dom"/>
</dbReference>
<evidence type="ECO:0000259" key="6">
    <source>
        <dbReference type="Pfam" id="PF17137"/>
    </source>
</evidence>
<protein>
    <submittedName>
        <fullName evidence="8">Alpha-glucosidase</fullName>
    </submittedName>
</protein>
<dbReference type="Pfam" id="PF01055">
    <property type="entry name" value="Glyco_hydro_31_2nd"/>
    <property type="match status" value="1"/>
</dbReference>
<dbReference type="InterPro" id="IPR017853">
    <property type="entry name" value="GH"/>
</dbReference>
<name>A0A2Z5FTW4_9BACT</name>
<dbReference type="Gene3D" id="2.60.40.1760">
    <property type="entry name" value="glycosyl hydrolase (family 31)"/>
    <property type="match status" value="1"/>
</dbReference>
<gene>
    <name evidence="8" type="ORF">ACPOL_0906</name>
</gene>
<dbReference type="SUPFAM" id="SSF74650">
    <property type="entry name" value="Galactose mutarotase-like"/>
    <property type="match status" value="1"/>
</dbReference>
<dbReference type="SUPFAM" id="SSF51011">
    <property type="entry name" value="Glycosyl hydrolase domain"/>
    <property type="match status" value="1"/>
</dbReference>
<dbReference type="PANTHER" id="PTHR43863">
    <property type="entry name" value="HYDROLASE, PUTATIVE (AFU_ORTHOLOGUE AFUA_1G03140)-RELATED"/>
    <property type="match status" value="1"/>
</dbReference>
<proteinExistence type="inferred from homology"/>
<feature type="chain" id="PRO_5016465774" evidence="3">
    <location>
        <begin position="30"/>
        <end position="732"/>
    </location>
</feature>
<dbReference type="Gene3D" id="2.60.40.1180">
    <property type="entry name" value="Golgi alpha-mannosidase II"/>
    <property type="match status" value="2"/>
</dbReference>
<dbReference type="GO" id="GO:0005975">
    <property type="term" value="P:carbohydrate metabolic process"/>
    <property type="evidence" value="ECO:0007669"/>
    <property type="project" value="InterPro"/>
</dbReference>
<feature type="signal peptide" evidence="3">
    <location>
        <begin position="1"/>
        <end position="29"/>
    </location>
</feature>
<dbReference type="Gene3D" id="3.20.20.80">
    <property type="entry name" value="Glycosidases"/>
    <property type="match status" value="1"/>
</dbReference>
<dbReference type="Pfam" id="PF13802">
    <property type="entry name" value="Gal_mutarotas_2"/>
    <property type="match status" value="1"/>
</dbReference>
<feature type="domain" description="Glycosyl hydrolase family 31 C-terminal" evidence="7">
    <location>
        <begin position="550"/>
        <end position="636"/>
    </location>
</feature>
<dbReference type="GO" id="GO:0004553">
    <property type="term" value="F:hydrolase activity, hydrolyzing O-glycosyl compounds"/>
    <property type="evidence" value="ECO:0007669"/>
    <property type="project" value="InterPro"/>
</dbReference>
<dbReference type="KEGG" id="abas:ACPOL_0906"/>
<accession>A0A2Z5FTW4</accession>
<keyword evidence="3" id="KW-0732">Signal</keyword>
<keyword evidence="9" id="KW-1185">Reference proteome</keyword>